<dbReference type="GO" id="GO:0042910">
    <property type="term" value="F:xenobiotic transmembrane transporter activity"/>
    <property type="evidence" value="ECO:0007669"/>
    <property type="project" value="InterPro"/>
</dbReference>
<name>A0A840GFF6_RHOTE</name>
<dbReference type="SUPFAM" id="SSF103473">
    <property type="entry name" value="MFS general substrate transporter"/>
    <property type="match status" value="1"/>
</dbReference>
<evidence type="ECO:0000256" key="7">
    <source>
        <dbReference type="ARBA" id="ARBA00023136"/>
    </source>
</evidence>
<comment type="similarity">
    <text evidence="2 8">Belongs to the major facilitator superfamily. Bcr/CmlA family.</text>
</comment>
<dbReference type="RefSeq" id="WP_221227683.1">
    <property type="nucleotide sequence ID" value="NZ_JACIGE010000004.1"/>
</dbReference>
<feature type="transmembrane region" description="Helical" evidence="8">
    <location>
        <begin position="292"/>
        <end position="312"/>
    </location>
</feature>
<dbReference type="PRINTS" id="PR01036">
    <property type="entry name" value="TCRTETB"/>
</dbReference>
<feature type="transmembrane region" description="Helical" evidence="8">
    <location>
        <begin position="177"/>
        <end position="196"/>
    </location>
</feature>
<feature type="transmembrane region" description="Helical" evidence="8">
    <location>
        <begin position="114"/>
        <end position="135"/>
    </location>
</feature>
<accession>A0A840GFF6</accession>
<feature type="domain" description="Major facilitator superfamily (MFS) profile" evidence="9">
    <location>
        <begin position="23"/>
        <end position="407"/>
    </location>
</feature>
<dbReference type="InterPro" id="IPR004812">
    <property type="entry name" value="Efflux_drug-R_Bcr/CmlA"/>
</dbReference>
<dbReference type="GO" id="GO:0005886">
    <property type="term" value="C:plasma membrane"/>
    <property type="evidence" value="ECO:0007669"/>
    <property type="project" value="UniProtKB-SubCell"/>
</dbReference>
<comment type="caution">
    <text evidence="10">The sequence shown here is derived from an EMBL/GenBank/DDBJ whole genome shotgun (WGS) entry which is preliminary data.</text>
</comment>
<keyword evidence="3 8" id="KW-0813">Transport</keyword>
<feature type="transmembrane region" description="Helical" evidence="8">
    <location>
        <begin position="147"/>
        <end position="171"/>
    </location>
</feature>
<dbReference type="NCBIfam" id="TIGR00710">
    <property type="entry name" value="efflux_Bcr_CflA"/>
    <property type="match status" value="1"/>
</dbReference>
<evidence type="ECO:0000256" key="2">
    <source>
        <dbReference type="ARBA" id="ARBA00006236"/>
    </source>
</evidence>
<dbReference type="PANTHER" id="PTHR23502">
    <property type="entry name" value="MAJOR FACILITATOR SUPERFAMILY"/>
    <property type="match status" value="1"/>
</dbReference>
<feature type="transmembrane region" description="Helical" evidence="8">
    <location>
        <begin position="318"/>
        <end position="341"/>
    </location>
</feature>
<dbReference type="InterPro" id="IPR020846">
    <property type="entry name" value="MFS_dom"/>
</dbReference>
<evidence type="ECO:0000256" key="3">
    <source>
        <dbReference type="ARBA" id="ARBA00022448"/>
    </source>
</evidence>
<evidence type="ECO:0000256" key="1">
    <source>
        <dbReference type="ARBA" id="ARBA00004651"/>
    </source>
</evidence>
<dbReference type="CDD" id="cd17320">
    <property type="entry name" value="MFS_MdfA_MDR_like"/>
    <property type="match status" value="1"/>
</dbReference>
<keyword evidence="7 8" id="KW-0472">Membrane</keyword>
<feature type="transmembrane region" description="Helical" evidence="8">
    <location>
        <begin position="353"/>
        <end position="376"/>
    </location>
</feature>
<evidence type="ECO:0000313" key="10">
    <source>
        <dbReference type="EMBL" id="MBB4246959.1"/>
    </source>
</evidence>
<evidence type="ECO:0000256" key="6">
    <source>
        <dbReference type="ARBA" id="ARBA00022989"/>
    </source>
</evidence>
<feature type="transmembrane region" description="Helical" evidence="8">
    <location>
        <begin position="61"/>
        <end position="78"/>
    </location>
</feature>
<dbReference type="GO" id="GO:1990961">
    <property type="term" value="P:xenobiotic detoxification by transmembrane export across the plasma membrane"/>
    <property type="evidence" value="ECO:0007669"/>
    <property type="project" value="InterPro"/>
</dbReference>
<feature type="transmembrane region" description="Helical" evidence="8">
    <location>
        <begin position="90"/>
        <end position="108"/>
    </location>
</feature>
<dbReference type="PANTHER" id="PTHR23502:SF132">
    <property type="entry name" value="POLYAMINE TRANSPORTER 2-RELATED"/>
    <property type="match status" value="1"/>
</dbReference>
<keyword evidence="8" id="KW-0997">Cell inner membrane</keyword>
<keyword evidence="6 8" id="KW-1133">Transmembrane helix</keyword>
<dbReference type="InterPro" id="IPR011701">
    <property type="entry name" value="MFS"/>
</dbReference>
<dbReference type="Pfam" id="PF07690">
    <property type="entry name" value="MFS_1"/>
    <property type="match status" value="1"/>
</dbReference>
<dbReference type="Gene3D" id="1.20.1720.10">
    <property type="entry name" value="Multidrug resistance protein D"/>
    <property type="match status" value="1"/>
</dbReference>
<evidence type="ECO:0000256" key="8">
    <source>
        <dbReference type="RuleBase" id="RU365088"/>
    </source>
</evidence>
<feature type="transmembrane region" description="Helical" evidence="8">
    <location>
        <begin position="261"/>
        <end position="280"/>
    </location>
</feature>
<dbReference type="EMBL" id="JACIGE010000004">
    <property type="protein sequence ID" value="MBB4246959.1"/>
    <property type="molecule type" value="Genomic_DNA"/>
</dbReference>
<dbReference type="AlphaFoldDB" id="A0A840GFF6"/>
<keyword evidence="11" id="KW-1185">Reference proteome</keyword>
<evidence type="ECO:0000313" key="11">
    <source>
        <dbReference type="Proteomes" id="UP000587070"/>
    </source>
</evidence>
<evidence type="ECO:0000256" key="4">
    <source>
        <dbReference type="ARBA" id="ARBA00022475"/>
    </source>
</evidence>
<feature type="transmembrane region" description="Helical" evidence="8">
    <location>
        <begin position="382"/>
        <end position="402"/>
    </location>
</feature>
<evidence type="ECO:0000256" key="5">
    <source>
        <dbReference type="ARBA" id="ARBA00022692"/>
    </source>
</evidence>
<dbReference type="GO" id="GO:0015385">
    <property type="term" value="F:sodium:proton antiporter activity"/>
    <property type="evidence" value="ECO:0007669"/>
    <property type="project" value="TreeGrafter"/>
</dbReference>
<feature type="transmembrane region" description="Helical" evidence="8">
    <location>
        <begin position="226"/>
        <end position="246"/>
    </location>
</feature>
<keyword evidence="4" id="KW-1003">Cell membrane</keyword>
<keyword evidence="5 8" id="KW-0812">Transmembrane</keyword>
<reference evidence="10 11" key="1">
    <citation type="submission" date="2020-08" db="EMBL/GenBank/DDBJ databases">
        <title>Genome sequencing of Purple Non-Sulfur Bacteria from various extreme environments.</title>
        <authorList>
            <person name="Mayer M."/>
        </authorList>
    </citation>
    <scope>NUCLEOTIDE SEQUENCE [LARGE SCALE GENOMIC DNA]</scope>
    <source>
        <strain evidence="10 11">2761</strain>
    </source>
</reference>
<sequence>MSSKQLQSATAVTDSTEDKGLRVLVILSALMSFASISTDLYLPALPAMGESLHADAGSVELTISGYLIGFSIGQLFWGPIGDRYGRRLPITLGLLLFIIGSAGCAMSDSVPTMIGWRMVQAVGACANVVLARAMVRDLYVGHQAARMLSVLMTVMAIAPLIGPSVGGMILHLSSWHAIFWTLVGVGMATLWALTILPETLPPERRNPQSITSAVLGYGRLLQQPRLLAYAGVGGSFYGGMFAYVAGTPVAYISHHHVSPQLYGLLFGLGIVGIMVANQINAKLVCRFGIDRMISFGAGLATYAGIVAALNAWQDWGGLWGLVVPLFFFASATGFIVANAIVGAMDGYPEQAGAVSALIGAIQYGTGILGSASVGYFANGTPFPMGITIACFGIGSLFFSFGLKSHRKPLANTA</sequence>
<comment type="subcellular location">
    <subcellularLocation>
        <location evidence="8">Cell inner membrane</location>
        <topology evidence="8">Multi-pass membrane protein</topology>
    </subcellularLocation>
    <subcellularLocation>
        <location evidence="1">Cell membrane</location>
        <topology evidence="1">Multi-pass membrane protein</topology>
    </subcellularLocation>
</comment>
<feature type="transmembrane region" description="Helical" evidence="8">
    <location>
        <begin position="21"/>
        <end position="41"/>
    </location>
</feature>
<dbReference type="PROSITE" id="PS50850">
    <property type="entry name" value="MFS"/>
    <property type="match status" value="1"/>
</dbReference>
<dbReference type="InterPro" id="IPR036259">
    <property type="entry name" value="MFS_trans_sf"/>
</dbReference>
<dbReference type="Proteomes" id="UP000587070">
    <property type="component" value="Unassembled WGS sequence"/>
</dbReference>
<proteinExistence type="inferred from homology"/>
<evidence type="ECO:0000259" key="9">
    <source>
        <dbReference type="PROSITE" id="PS50850"/>
    </source>
</evidence>
<gene>
    <name evidence="10" type="ORF">GGD90_001325</name>
</gene>
<protein>
    <recommendedName>
        <fullName evidence="8">Bcr/CflA family efflux transporter</fullName>
    </recommendedName>
</protein>
<organism evidence="10 11">
    <name type="scientific">Rhodocyclus tenuis</name>
    <name type="common">Rhodospirillum tenue</name>
    <dbReference type="NCBI Taxonomy" id="1066"/>
    <lineage>
        <taxon>Bacteria</taxon>
        <taxon>Pseudomonadati</taxon>
        <taxon>Pseudomonadota</taxon>
        <taxon>Betaproteobacteria</taxon>
        <taxon>Rhodocyclales</taxon>
        <taxon>Rhodocyclaceae</taxon>
        <taxon>Rhodocyclus</taxon>
    </lineage>
</organism>
<dbReference type="FunFam" id="1.20.1720.10:FF:000005">
    <property type="entry name" value="Bcr/CflA family efflux transporter"/>
    <property type="match status" value="1"/>
</dbReference>